<evidence type="ECO:0000313" key="4">
    <source>
        <dbReference type="Proteomes" id="UP000178114"/>
    </source>
</evidence>
<dbReference type="PROSITE" id="PS50175">
    <property type="entry name" value="ASP_PROT_RETROV"/>
    <property type="match status" value="1"/>
</dbReference>
<protein>
    <recommendedName>
        <fullName evidence="2">Peptidase A2 domain-containing protein</fullName>
    </recommendedName>
</protein>
<dbReference type="Gene3D" id="2.40.70.10">
    <property type="entry name" value="Acid Proteases"/>
    <property type="match status" value="1"/>
</dbReference>
<dbReference type="GO" id="GO:0006508">
    <property type="term" value="P:proteolysis"/>
    <property type="evidence" value="ECO:0007669"/>
    <property type="project" value="InterPro"/>
</dbReference>
<feature type="domain" description="Peptidase A2" evidence="2">
    <location>
        <begin position="36"/>
        <end position="116"/>
    </location>
</feature>
<keyword evidence="1" id="KW-0378">Hydrolase</keyword>
<dbReference type="SUPFAM" id="SSF50630">
    <property type="entry name" value="Acid proteases"/>
    <property type="match status" value="1"/>
</dbReference>
<organism evidence="3 4">
    <name type="scientific">Candidatus Giovannonibacteria bacterium RIFCSPLOWO2_01_FULL_45_34</name>
    <dbReference type="NCBI Taxonomy" id="1798351"/>
    <lineage>
        <taxon>Bacteria</taxon>
        <taxon>Candidatus Giovannoniibacteriota</taxon>
    </lineage>
</organism>
<evidence type="ECO:0000259" key="2">
    <source>
        <dbReference type="PROSITE" id="PS50175"/>
    </source>
</evidence>
<dbReference type="InterPro" id="IPR001995">
    <property type="entry name" value="Peptidase_A2_cat"/>
</dbReference>
<gene>
    <name evidence="3" type="ORF">A2930_00830</name>
</gene>
<dbReference type="STRING" id="1798351.A2930_00830"/>
<proteinExistence type="predicted"/>
<dbReference type="InterPro" id="IPR021109">
    <property type="entry name" value="Peptidase_aspartic_dom_sf"/>
</dbReference>
<sequence length="138" mass="15795">MKYDYTRESPLSYTSKITRKPRIEVEFFGKEKSVKVFSIVDSGADITLINEEIAQFLDIDLKGLPLFKTLGITGNSSDVRIGKIKIKLPGYSKVSEIKAQFLIGKGNFDVLLGQDDFFDKHRIKFERDHFVFEITPVK</sequence>
<accession>A0A1F5WZN6</accession>
<name>A0A1F5WZN6_9BACT</name>
<comment type="caution">
    <text evidence="3">The sequence shown here is derived from an EMBL/GenBank/DDBJ whole genome shotgun (WGS) entry which is preliminary data.</text>
</comment>
<dbReference type="GO" id="GO:0004190">
    <property type="term" value="F:aspartic-type endopeptidase activity"/>
    <property type="evidence" value="ECO:0007669"/>
    <property type="project" value="InterPro"/>
</dbReference>
<dbReference type="Proteomes" id="UP000178114">
    <property type="component" value="Unassembled WGS sequence"/>
</dbReference>
<evidence type="ECO:0000313" key="3">
    <source>
        <dbReference type="EMBL" id="OGF81100.1"/>
    </source>
</evidence>
<evidence type="ECO:0000256" key="1">
    <source>
        <dbReference type="ARBA" id="ARBA00022801"/>
    </source>
</evidence>
<dbReference type="Pfam" id="PF13650">
    <property type="entry name" value="Asp_protease_2"/>
    <property type="match status" value="1"/>
</dbReference>
<dbReference type="AlphaFoldDB" id="A0A1F5WZN6"/>
<dbReference type="EMBL" id="MFID01000018">
    <property type="protein sequence ID" value="OGF81100.1"/>
    <property type="molecule type" value="Genomic_DNA"/>
</dbReference>
<reference evidence="3 4" key="1">
    <citation type="journal article" date="2016" name="Nat. Commun.">
        <title>Thousands of microbial genomes shed light on interconnected biogeochemical processes in an aquifer system.</title>
        <authorList>
            <person name="Anantharaman K."/>
            <person name="Brown C.T."/>
            <person name="Hug L.A."/>
            <person name="Sharon I."/>
            <person name="Castelle C.J."/>
            <person name="Probst A.J."/>
            <person name="Thomas B.C."/>
            <person name="Singh A."/>
            <person name="Wilkins M.J."/>
            <person name="Karaoz U."/>
            <person name="Brodie E.L."/>
            <person name="Williams K.H."/>
            <person name="Hubbard S.S."/>
            <person name="Banfield J.F."/>
        </authorList>
    </citation>
    <scope>NUCLEOTIDE SEQUENCE [LARGE SCALE GENOMIC DNA]</scope>
</reference>